<feature type="transmembrane region" description="Helical" evidence="6">
    <location>
        <begin position="330"/>
        <end position="351"/>
    </location>
</feature>
<dbReference type="RefSeq" id="WP_210037987.1">
    <property type="nucleotide sequence ID" value="NZ_JBHLVU010000022.1"/>
</dbReference>
<keyword evidence="4 6" id="KW-1133">Transmembrane helix</keyword>
<proteinExistence type="predicted"/>
<feature type="transmembrane region" description="Helical" evidence="6">
    <location>
        <begin position="7"/>
        <end position="26"/>
    </location>
</feature>
<dbReference type="Proteomes" id="UP001519887">
    <property type="component" value="Unassembled WGS sequence"/>
</dbReference>
<evidence type="ECO:0000256" key="6">
    <source>
        <dbReference type="SAM" id="Phobius"/>
    </source>
</evidence>
<keyword evidence="2" id="KW-1003">Cell membrane</keyword>
<feature type="transmembrane region" description="Helical" evidence="6">
    <location>
        <begin position="121"/>
        <end position="140"/>
    </location>
</feature>
<sequence length="515" mass="57185">MRVRSSLINIAAGLGNQIVITALSFISRTVFINSLGIEYLGINGLFTNLLTMLTLAEAGIGSSIIYSLYKPVADNDRDTINKLMKLYRNAYLVIALVVALLGLSVLPFLDHFVKNSSVEHLTAIYLIFLLNTVTPYLFSYKNSFLNVSQKGYIVTLVFTLSSILSTCLKIGILTYTKNYILFLMIDSVITLSTAVILTVTVNRKYPFLRDKVSGGLDSVTKKGIIKNVKAIVLQNTGSYFVLGTENILISSFVSVAAVGLYSNYKMLIEIGRTFINQIFSNMYHSIGNLVSKESKDKIFAVYKVTLLLNFWLYSLFVILLSLLIEPFITLWIGPDFLMSGSVLVLLLALFYERGMRNSITTVKTTAGIFHQDRYAPLIQAAVCLGVSITLVQTIGIAGVFIGSLISSLAVPFWTTPYFVYRNVFQRPLTDYFKTYFIYTLAGAGAYALASAVCHFIPSNGFAELIGKGIAGFFTVNVLYIALFHRTEEFGYLLGISRTIIRRLAMSRKVNHNMEG</sequence>
<organism evidence="7 8">
    <name type="scientific">Paenibacillus sepulcri</name>
    <dbReference type="NCBI Taxonomy" id="359917"/>
    <lineage>
        <taxon>Bacteria</taxon>
        <taxon>Bacillati</taxon>
        <taxon>Bacillota</taxon>
        <taxon>Bacilli</taxon>
        <taxon>Bacillales</taxon>
        <taxon>Paenibacillaceae</taxon>
        <taxon>Paenibacillus</taxon>
    </lineage>
</organism>
<name>A0ABS7CB94_9BACL</name>
<comment type="subcellular location">
    <subcellularLocation>
        <location evidence="1">Cell membrane</location>
        <topology evidence="1">Multi-pass membrane protein</topology>
    </subcellularLocation>
</comment>
<feature type="transmembrane region" description="Helical" evidence="6">
    <location>
        <begin position="90"/>
        <end position="109"/>
    </location>
</feature>
<keyword evidence="8" id="KW-1185">Reference proteome</keyword>
<evidence type="ECO:0000256" key="3">
    <source>
        <dbReference type="ARBA" id="ARBA00022692"/>
    </source>
</evidence>
<dbReference type="PANTHER" id="PTHR30250:SF26">
    <property type="entry name" value="PSMA PROTEIN"/>
    <property type="match status" value="1"/>
</dbReference>
<feature type="transmembrane region" description="Helical" evidence="6">
    <location>
        <begin position="435"/>
        <end position="457"/>
    </location>
</feature>
<feature type="transmembrane region" description="Helical" evidence="6">
    <location>
        <begin position="300"/>
        <end position="324"/>
    </location>
</feature>
<feature type="transmembrane region" description="Helical" evidence="6">
    <location>
        <begin position="179"/>
        <end position="201"/>
    </location>
</feature>
<gene>
    <name evidence="7" type="ORF">K0U00_29535</name>
</gene>
<feature type="transmembrane region" description="Helical" evidence="6">
    <location>
        <begin position="464"/>
        <end position="483"/>
    </location>
</feature>
<dbReference type="PANTHER" id="PTHR30250">
    <property type="entry name" value="PST FAMILY PREDICTED COLANIC ACID TRANSPORTER"/>
    <property type="match status" value="1"/>
</dbReference>
<accession>A0ABS7CB94</accession>
<comment type="caution">
    <text evidence="7">The sequence shown here is derived from an EMBL/GenBank/DDBJ whole genome shotgun (WGS) entry which is preliminary data.</text>
</comment>
<dbReference type="EMBL" id="JAHZIK010001105">
    <property type="protein sequence ID" value="MBW7458192.1"/>
    <property type="molecule type" value="Genomic_DNA"/>
</dbReference>
<evidence type="ECO:0000256" key="5">
    <source>
        <dbReference type="ARBA" id="ARBA00023136"/>
    </source>
</evidence>
<evidence type="ECO:0000313" key="7">
    <source>
        <dbReference type="EMBL" id="MBW7458192.1"/>
    </source>
</evidence>
<protein>
    <recommendedName>
        <fullName evidence="9">Flippase</fullName>
    </recommendedName>
</protein>
<evidence type="ECO:0008006" key="9">
    <source>
        <dbReference type="Google" id="ProtNLM"/>
    </source>
</evidence>
<keyword evidence="5 6" id="KW-0472">Membrane</keyword>
<evidence type="ECO:0000313" key="8">
    <source>
        <dbReference type="Proteomes" id="UP001519887"/>
    </source>
</evidence>
<evidence type="ECO:0000256" key="1">
    <source>
        <dbReference type="ARBA" id="ARBA00004651"/>
    </source>
</evidence>
<keyword evidence="3 6" id="KW-0812">Transmembrane</keyword>
<reference evidence="7 8" key="1">
    <citation type="submission" date="2021-07" db="EMBL/GenBank/DDBJ databases">
        <title>Paenibacillus radiodurans sp. nov., isolated from the southeastern edge of Tengger Desert.</title>
        <authorList>
            <person name="Zhang G."/>
        </authorList>
    </citation>
    <scope>NUCLEOTIDE SEQUENCE [LARGE SCALE GENOMIC DNA]</scope>
    <source>
        <strain evidence="7 8">CCM 7311</strain>
    </source>
</reference>
<evidence type="ECO:0000256" key="4">
    <source>
        <dbReference type="ARBA" id="ARBA00022989"/>
    </source>
</evidence>
<dbReference type="InterPro" id="IPR050833">
    <property type="entry name" value="Poly_Biosynth_Transport"/>
</dbReference>
<feature type="transmembrane region" description="Helical" evidence="6">
    <location>
        <begin position="394"/>
        <end position="415"/>
    </location>
</feature>
<feature type="transmembrane region" description="Helical" evidence="6">
    <location>
        <begin position="152"/>
        <end position="173"/>
    </location>
</feature>
<feature type="transmembrane region" description="Helical" evidence="6">
    <location>
        <begin position="46"/>
        <end position="69"/>
    </location>
</feature>
<evidence type="ECO:0000256" key="2">
    <source>
        <dbReference type="ARBA" id="ARBA00022475"/>
    </source>
</evidence>